<evidence type="ECO:0000313" key="2">
    <source>
        <dbReference type="EMBL" id="SJZ82954.1"/>
    </source>
</evidence>
<dbReference type="EMBL" id="FUWJ01000002">
    <property type="protein sequence ID" value="SJZ82954.1"/>
    <property type="molecule type" value="Genomic_DNA"/>
</dbReference>
<gene>
    <name evidence="2" type="ORF">SAMN02745126_02464</name>
</gene>
<sequence length="40" mass="4764">MNPIPPVLTDYVTPWDVIIFFGVPCILMLFVLFQEYRTHH</sequence>
<keyword evidence="1" id="KW-0812">Transmembrane</keyword>
<keyword evidence="3" id="KW-1185">Reference proteome</keyword>
<feature type="transmembrane region" description="Helical" evidence="1">
    <location>
        <begin position="12"/>
        <end position="33"/>
    </location>
</feature>
<dbReference type="RefSeq" id="WP_269435098.1">
    <property type="nucleotide sequence ID" value="NZ_FUWJ01000002.1"/>
</dbReference>
<dbReference type="Proteomes" id="UP000190092">
    <property type="component" value="Unassembled WGS sequence"/>
</dbReference>
<accession>A0A1T4NUM6</accession>
<proteinExistence type="predicted"/>
<keyword evidence="1" id="KW-1133">Transmembrane helix</keyword>
<evidence type="ECO:0000313" key="3">
    <source>
        <dbReference type="Proteomes" id="UP000190092"/>
    </source>
</evidence>
<protein>
    <submittedName>
        <fullName evidence="2">Uncharacterized protein</fullName>
    </submittedName>
</protein>
<organism evidence="2 3">
    <name type="scientific">Enhydrobacter aerosaccus</name>
    <dbReference type="NCBI Taxonomy" id="225324"/>
    <lineage>
        <taxon>Bacteria</taxon>
        <taxon>Pseudomonadati</taxon>
        <taxon>Pseudomonadota</taxon>
        <taxon>Alphaproteobacteria</taxon>
        <taxon>Hyphomicrobiales</taxon>
        <taxon>Enhydrobacter</taxon>
    </lineage>
</organism>
<name>A0A1T4NUM6_9HYPH</name>
<keyword evidence="1" id="KW-0472">Membrane</keyword>
<evidence type="ECO:0000256" key="1">
    <source>
        <dbReference type="SAM" id="Phobius"/>
    </source>
</evidence>
<dbReference type="AlphaFoldDB" id="A0A1T4NUM6"/>
<reference evidence="3" key="1">
    <citation type="submission" date="2017-02" db="EMBL/GenBank/DDBJ databases">
        <authorList>
            <person name="Varghese N."/>
            <person name="Submissions S."/>
        </authorList>
    </citation>
    <scope>NUCLEOTIDE SEQUENCE [LARGE SCALE GENOMIC DNA]</scope>
    <source>
        <strain evidence="3">ATCC 27094</strain>
    </source>
</reference>